<dbReference type="Pfam" id="PF03830">
    <property type="entry name" value="PTSIIB_sorb"/>
    <property type="match status" value="1"/>
</dbReference>
<evidence type="ECO:0000313" key="12">
    <source>
        <dbReference type="Proteomes" id="UP000246114"/>
    </source>
</evidence>
<dbReference type="GO" id="GO:0009401">
    <property type="term" value="P:phosphoenolpyruvate-dependent sugar phosphotransferase system"/>
    <property type="evidence" value="ECO:0007669"/>
    <property type="project" value="UniProtKB-KW"/>
</dbReference>
<organism evidence="10 11">
    <name type="scientific">Clostridium cadaveris</name>
    <dbReference type="NCBI Taxonomy" id="1529"/>
    <lineage>
        <taxon>Bacteria</taxon>
        <taxon>Bacillati</taxon>
        <taxon>Bacillota</taxon>
        <taxon>Clostridia</taxon>
        <taxon>Eubacteriales</taxon>
        <taxon>Clostridiaceae</taxon>
        <taxon>Clostridium</taxon>
    </lineage>
</organism>
<evidence type="ECO:0000256" key="1">
    <source>
        <dbReference type="ARBA" id="ARBA00004496"/>
    </source>
</evidence>
<dbReference type="PROSITE" id="PS51101">
    <property type="entry name" value="PTS_EIIB_TYPE_4"/>
    <property type="match status" value="1"/>
</dbReference>
<dbReference type="InterPro" id="IPR004720">
    <property type="entry name" value="PTS_IIB_sorbose-sp"/>
</dbReference>
<evidence type="ECO:0000256" key="7">
    <source>
        <dbReference type="ARBA" id="ARBA00022777"/>
    </source>
</evidence>
<evidence type="ECO:0000313" key="10">
    <source>
        <dbReference type="EMBL" id="SFG14695.1"/>
    </source>
</evidence>
<protein>
    <submittedName>
        <fullName evidence="9">PTS mannose/fructose/sorbose transporter subunit IIB</fullName>
    </submittedName>
    <submittedName>
        <fullName evidence="10">PTS system, mannose-specific IIB component</fullName>
    </submittedName>
</protein>
<keyword evidence="5" id="KW-0808">Transferase</keyword>
<keyword evidence="6" id="KW-0598">Phosphotransferase system</keyword>
<sequence>MIKLCRVDHRLLHGQVAFSWTNAVSADCILVASDHVVNDEMWKTTLKLGKPAGVKLVIKNIEDSIKAINSGVTDKYKLLIVVQNIKDANRLSKECSAIKSINLGGTKKQDGYRQISKAIFIGDEDEKDIKDMLSRGLQVEIRQLAAENSVPVQNVL</sequence>
<keyword evidence="11" id="KW-1185">Reference proteome</keyword>
<keyword evidence="4" id="KW-0762">Sugar transport</keyword>
<dbReference type="EMBL" id="QAMZ01000056">
    <property type="protein sequence ID" value="PWL51388.1"/>
    <property type="molecule type" value="Genomic_DNA"/>
</dbReference>
<dbReference type="AlphaFoldDB" id="A0A1I2PEX7"/>
<gene>
    <name evidence="9" type="ORF">DBY38_14205</name>
    <name evidence="10" type="ORF">SAMN04487885_1296</name>
</gene>
<dbReference type="OrthoDB" id="9788818at2"/>
<evidence type="ECO:0000313" key="9">
    <source>
        <dbReference type="EMBL" id="PWL51388.1"/>
    </source>
</evidence>
<dbReference type="Proteomes" id="UP000182135">
    <property type="component" value="Unassembled WGS sequence"/>
</dbReference>
<keyword evidence="7" id="KW-0418">Kinase</keyword>
<reference evidence="10 11" key="1">
    <citation type="submission" date="2016-10" db="EMBL/GenBank/DDBJ databases">
        <authorList>
            <person name="de Groot N.N."/>
        </authorList>
    </citation>
    <scope>NUCLEOTIDE SEQUENCE [LARGE SCALE GENOMIC DNA]</scope>
    <source>
        <strain evidence="10 11">NLAE-zl-G419</strain>
    </source>
</reference>
<evidence type="ECO:0000256" key="2">
    <source>
        <dbReference type="ARBA" id="ARBA00022448"/>
    </source>
</evidence>
<keyword evidence="2" id="KW-0813">Transport</keyword>
<dbReference type="GO" id="GO:0008982">
    <property type="term" value="F:protein-N(PI)-phosphohistidine-sugar phosphotransferase activity"/>
    <property type="evidence" value="ECO:0007669"/>
    <property type="project" value="InterPro"/>
</dbReference>
<evidence type="ECO:0000256" key="5">
    <source>
        <dbReference type="ARBA" id="ARBA00022679"/>
    </source>
</evidence>
<name>A0A1I2PEX7_9CLOT</name>
<reference evidence="9 12" key="2">
    <citation type="submission" date="2018-03" db="EMBL/GenBank/DDBJ databases">
        <title>The uncultured portion of the human microbiome is neutrally assembled.</title>
        <authorList>
            <person name="Jeraldo P."/>
            <person name="Boardman L."/>
            <person name="White B.A."/>
            <person name="Nelson H."/>
            <person name="Goldenfeld N."/>
            <person name="Chia N."/>
        </authorList>
    </citation>
    <scope>NUCLEOTIDE SEQUENCE [LARGE SCALE GENOMIC DNA]</scope>
    <source>
        <strain evidence="9">CIM:MAG 903</strain>
    </source>
</reference>
<dbReference type="CDD" id="cd00001">
    <property type="entry name" value="PTS_IIB_man"/>
    <property type="match status" value="1"/>
</dbReference>
<evidence type="ECO:0000256" key="3">
    <source>
        <dbReference type="ARBA" id="ARBA00022490"/>
    </source>
</evidence>
<dbReference type="STRING" id="1529.SAMN04487885_1296"/>
<proteinExistence type="predicted"/>
<feature type="domain" description="PTS EIIB type-4" evidence="8">
    <location>
        <begin position="1"/>
        <end position="156"/>
    </location>
</feature>
<dbReference type="InterPro" id="IPR036667">
    <property type="entry name" value="PTS_IIB_sorbose-sp_sf"/>
</dbReference>
<evidence type="ECO:0000313" key="11">
    <source>
        <dbReference type="Proteomes" id="UP000182135"/>
    </source>
</evidence>
<dbReference type="Proteomes" id="UP000246114">
    <property type="component" value="Unassembled WGS sequence"/>
</dbReference>
<dbReference type="Gene3D" id="3.40.35.10">
    <property type="entry name" value="Phosphotransferase system, sorbose subfamily IIB component"/>
    <property type="match status" value="1"/>
</dbReference>
<evidence type="ECO:0000256" key="6">
    <source>
        <dbReference type="ARBA" id="ARBA00022683"/>
    </source>
</evidence>
<dbReference type="GeneID" id="90546003"/>
<accession>A0A1I2PEX7</accession>
<evidence type="ECO:0000259" key="8">
    <source>
        <dbReference type="PROSITE" id="PS51101"/>
    </source>
</evidence>
<dbReference type="GO" id="GO:0016301">
    <property type="term" value="F:kinase activity"/>
    <property type="evidence" value="ECO:0007669"/>
    <property type="project" value="UniProtKB-KW"/>
</dbReference>
<keyword evidence="3" id="KW-0963">Cytoplasm</keyword>
<comment type="subcellular location">
    <subcellularLocation>
        <location evidence="1">Cytoplasm</location>
    </subcellularLocation>
</comment>
<dbReference type="SUPFAM" id="SSF52728">
    <property type="entry name" value="PTS IIb component"/>
    <property type="match status" value="1"/>
</dbReference>
<dbReference type="EMBL" id="FOOE01000029">
    <property type="protein sequence ID" value="SFG14695.1"/>
    <property type="molecule type" value="Genomic_DNA"/>
</dbReference>
<dbReference type="RefSeq" id="WP_027637689.1">
    <property type="nucleotide sequence ID" value="NZ_BAAACD010000002.1"/>
</dbReference>
<dbReference type="eggNOG" id="COG3444">
    <property type="taxonomic scope" value="Bacteria"/>
</dbReference>
<evidence type="ECO:0000256" key="4">
    <source>
        <dbReference type="ARBA" id="ARBA00022597"/>
    </source>
</evidence>
<dbReference type="GO" id="GO:0005737">
    <property type="term" value="C:cytoplasm"/>
    <property type="evidence" value="ECO:0007669"/>
    <property type="project" value="UniProtKB-SubCell"/>
</dbReference>